<keyword evidence="6 8" id="KW-0472">Membrane</keyword>
<reference evidence="12" key="1">
    <citation type="submission" date="2019-09" db="EMBL/GenBank/DDBJ databases">
        <title>Complete genome sequencing of four Arcobacter species reveals a diverse suite of mobile elements.</title>
        <authorList>
            <person name="Miller W.G."/>
            <person name="Yee E."/>
            <person name="Bono J.L."/>
        </authorList>
    </citation>
    <scope>NUCLEOTIDE SEQUENCE [LARGE SCALE GENOMIC DNA]</scope>
    <source>
        <strain evidence="12">LMG 26638</strain>
    </source>
</reference>
<evidence type="ECO:0000313" key="13">
    <source>
        <dbReference type="Proteomes" id="UP000322726"/>
    </source>
</evidence>
<dbReference type="EMBL" id="CP035928">
    <property type="protein sequence ID" value="QEP33864.1"/>
    <property type="molecule type" value="Genomic_DNA"/>
</dbReference>
<dbReference type="InterPro" id="IPR037066">
    <property type="entry name" value="Plug_dom_sf"/>
</dbReference>
<name>A0A5C2HAT3_9BACT</name>
<dbReference type="PANTHER" id="PTHR30069">
    <property type="entry name" value="TONB-DEPENDENT OUTER MEMBRANE RECEPTOR"/>
    <property type="match status" value="1"/>
</dbReference>
<dbReference type="GO" id="GO:0009279">
    <property type="term" value="C:cell outer membrane"/>
    <property type="evidence" value="ECO:0007669"/>
    <property type="project" value="UniProtKB-SubCell"/>
</dbReference>
<dbReference type="SUPFAM" id="SSF56935">
    <property type="entry name" value="Porins"/>
    <property type="match status" value="1"/>
</dbReference>
<gene>
    <name evidence="12" type="ORF">APAC_0720</name>
</gene>
<keyword evidence="4 8" id="KW-0812">Transmembrane</keyword>
<dbReference type="AlphaFoldDB" id="A0A5C2HAT3"/>
<keyword evidence="2 8" id="KW-0813">Transport</keyword>
<dbReference type="CDD" id="cd01347">
    <property type="entry name" value="ligand_gated_channel"/>
    <property type="match status" value="1"/>
</dbReference>
<dbReference type="InterPro" id="IPR000531">
    <property type="entry name" value="Beta-barrel_TonB"/>
</dbReference>
<comment type="similarity">
    <text evidence="8 9">Belongs to the TonB-dependent receptor family.</text>
</comment>
<keyword evidence="12" id="KW-0675">Receptor</keyword>
<dbReference type="Gene3D" id="2.40.170.20">
    <property type="entry name" value="TonB-dependent receptor, beta-barrel domain"/>
    <property type="match status" value="1"/>
</dbReference>
<evidence type="ECO:0000259" key="11">
    <source>
        <dbReference type="Pfam" id="PF07715"/>
    </source>
</evidence>
<evidence type="ECO:0000256" key="9">
    <source>
        <dbReference type="RuleBase" id="RU003357"/>
    </source>
</evidence>
<dbReference type="RefSeq" id="WP_130232822.1">
    <property type="nucleotide sequence ID" value="NZ_BMEF01000004.1"/>
</dbReference>
<dbReference type="OrthoDB" id="5332150at2"/>
<evidence type="ECO:0000256" key="1">
    <source>
        <dbReference type="ARBA" id="ARBA00004571"/>
    </source>
</evidence>
<evidence type="ECO:0000313" key="12">
    <source>
        <dbReference type="EMBL" id="QEP33864.1"/>
    </source>
</evidence>
<dbReference type="PROSITE" id="PS52016">
    <property type="entry name" value="TONB_DEPENDENT_REC_3"/>
    <property type="match status" value="1"/>
</dbReference>
<keyword evidence="7 8" id="KW-0998">Cell outer membrane</keyword>
<organism evidence="12 13">
    <name type="scientific">Malaciobacter pacificus</name>
    <dbReference type="NCBI Taxonomy" id="1080223"/>
    <lineage>
        <taxon>Bacteria</taxon>
        <taxon>Pseudomonadati</taxon>
        <taxon>Campylobacterota</taxon>
        <taxon>Epsilonproteobacteria</taxon>
        <taxon>Campylobacterales</taxon>
        <taxon>Arcobacteraceae</taxon>
        <taxon>Malaciobacter</taxon>
    </lineage>
</organism>
<proteinExistence type="inferred from homology"/>
<dbReference type="PANTHER" id="PTHR30069:SF49">
    <property type="entry name" value="OUTER MEMBRANE PROTEIN C"/>
    <property type="match status" value="1"/>
</dbReference>
<comment type="subcellular location">
    <subcellularLocation>
        <location evidence="1 8">Cell outer membrane</location>
        <topology evidence="1 8">Multi-pass membrane protein</topology>
    </subcellularLocation>
</comment>
<reference evidence="12" key="2">
    <citation type="submission" date="2019-09" db="EMBL/GenBank/DDBJ databases">
        <title>Taxonomic note: a critical rebuttal of the proposed division of the genus Arcobacter into six genera, emended descriptions of Arcobacter anaerophilus and the genus Arcobacter, and an assessment of genus-level boundaries for Epsilonproteobacteria using in silico genomic comparator tools.</title>
        <authorList>
            <person name="On S.L.W."/>
            <person name="Miller W.G."/>
            <person name="Biggs P."/>
            <person name="Cornelius A."/>
            <person name="Vandamme P."/>
        </authorList>
    </citation>
    <scope>NUCLEOTIDE SEQUENCE [LARGE SCALE GENOMIC DNA]</scope>
    <source>
        <strain evidence="12">LMG 26638</strain>
    </source>
</reference>
<evidence type="ECO:0000256" key="5">
    <source>
        <dbReference type="ARBA" id="ARBA00023077"/>
    </source>
</evidence>
<dbReference type="Pfam" id="PF00593">
    <property type="entry name" value="TonB_dep_Rec_b-barrel"/>
    <property type="match status" value="1"/>
</dbReference>
<keyword evidence="5 9" id="KW-0798">TonB box</keyword>
<keyword evidence="3 8" id="KW-1134">Transmembrane beta strand</keyword>
<keyword evidence="13" id="KW-1185">Reference proteome</keyword>
<feature type="domain" description="TonB-dependent receptor plug" evidence="11">
    <location>
        <begin position="37"/>
        <end position="124"/>
    </location>
</feature>
<dbReference type="Pfam" id="PF07715">
    <property type="entry name" value="Plug"/>
    <property type="match status" value="1"/>
</dbReference>
<evidence type="ECO:0000256" key="2">
    <source>
        <dbReference type="ARBA" id="ARBA00022448"/>
    </source>
</evidence>
<dbReference type="Proteomes" id="UP000322726">
    <property type="component" value="Chromosome"/>
</dbReference>
<evidence type="ECO:0000256" key="7">
    <source>
        <dbReference type="ARBA" id="ARBA00023237"/>
    </source>
</evidence>
<sequence>MKKILTLSFISAAVLVNAQEVQLETLSVVEKENSKIIKDISNEQIKSADLAEALTKNIPSISIVRRSGIANDIILRGQKKDNINILIDDAKIYGACPNRMDPATSHVLSNNIESVEVIEGPYDVENFGTLSGKVTVNTKEPTKDFGGDINVGFGSFGYKKASATISGGTDKLKVLVSASTETSDQYEDGEGNNFLEQQKASGVPVANQYSRDGLDAYEKKTLLTKAVYNITDDSEIKLSYTANRSDNVLYPNTPMDAKYDDSNIYTVGYTTRDLGSLSKELNIDYYYSNVDHPMDTSFRDAGSMMYMTNHMKSSIWGAKIKNSLEVASSIVTVGLDTSVRNWRGKYLNITNPYIGDSIASTDTNNKAIFTKLEKSFGKLDLEFGARYDYTDIDTVDNSLTDKKYTDLSGNIFAVYNADENTKYFAGIGKASRVPDARELYSRKSTGDLTGNDNLEDTKNYELDLGFEKNIGALNIKTKLFYSKLEDYIYNTGTFTNIDAKIFGAEISGFYLASENLSIDYGIAYQRGKKDGNYTDKDLAEVPPLKANLALNYEQNTTTYTAEVIAVDSWDTYDSSADEQELAGYAVVNLKTNSKLSKNFALTLGIDNLFDKTYNSTNTYQDITYIGLGDVQLLNDPGRYLYANLKYSF</sequence>
<accession>A0A5C2HAT3</accession>
<evidence type="ECO:0000256" key="8">
    <source>
        <dbReference type="PROSITE-ProRule" id="PRU01360"/>
    </source>
</evidence>
<evidence type="ECO:0000256" key="3">
    <source>
        <dbReference type="ARBA" id="ARBA00022452"/>
    </source>
</evidence>
<feature type="domain" description="TonB-dependent receptor-like beta-barrel" evidence="10">
    <location>
        <begin position="227"/>
        <end position="608"/>
    </location>
</feature>
<evidence type="ECO:0000256" key="6">
    <source>
        <dbReference type="ARBA" id="ARBA00023136"/>
    </source>
</evidence>
<dbReference type="Gene3D" id="2.170.130.10">
    <property type="entry name" value="TonB-dependent receptor, plug domain"/>
    <property type="match status" value="1"/>
</dbReference>
<dbReference type="GO" id="GO:0015344">
    <property type="term" value="F:siderophore uptake transmembrane transporter activity"/>
    <property type="evidence" value="ECO:0007669"/>
    <property type="project" value="TreeGrafter"/>
</dbReference>
<dbReference type="InterPro" id="IPR039426">
    <property type="entry name" value="TonB-dep_rcpt-like"/>
</dbReference>
<evidence type="ECO:0000256" key="4">
    <source>
        <dbReference type="ARBA" id="ARBA00022692"/>
    </source>
</evidence>
<protein>
    <submittedName>
        <fullName evidence="12">TonB-dependent receptor</fullName>
    </submittedName>
</protein>
<dbReference type="GO" id="GO:0044718">
    <property type="term" value="P:siderophore transmembrane transport"/>
    <property type="evidence" value="ECO:0007669"/>
    <property type="project" value="TreeGrafter"/>
</dbReference>
<dbReference type="InterPro" id="IPR036942">
    <property type="entry name" value="Beta-barrel_TonB_sf"/>
</dbReference>
<dbReference type="InterPro" id="IPR012910">
    <property type="entry name" value="Plug_dom"/>
</dbReference>
<dbReference type="KEGG" id="apai:APAC_0720"/>
<evidence type="ECO:0000259" key="10">
    <source>
        <dbReference type="Pfam" id="PF00593"/>
    </source>
</evidence>